<accession>A0ACB9WLU2</accession>
<reference evidence="1" key="1">
    <citation type="submission" date="2022-05" db="EMBL/GenBank/DDBJ databases">
        <title>Chromosome-level genome of Chaenocephalus aceratus.</title>
        <authorList>
            <person name="Park H."/>
        </authorList>
    </citation>
    <scope>NUCLEOTIDE SEQUENCE</scope>
    <source>
        <strain evidence="1">KU_202001</strain>
    </source>
</reference>
<name>A0ACB9WLU2_CHAAC</name>
<comment type="caution">
    <text evidence="1">The sequence shown here is derived from an EMBL/GenBank/DDBJ whole genome shotgun (WGS) entry which is preliminary data.</text>
</comment>
<dbReference type="Proteomes" id="UP001057452">
    <property type="component" value="Chromosome 14"/>
</dbReference>
<organism evidence="1 2">
    <name type="scientific">Chaenocephalus aceratus</name>
    <name type="common">Blackfin icefish</name>
    <name type="synonym">Chaenichthys aceratus</name>
    <dbReference type="NCBI Taxonomy" id="36190"/>
    <lineage>
        <taxon>Eukaryota</taxon>
        <taxon>Metazoa</taxon>
        <taxon>Chordata</taxon>
        <taxon>Craniata</taxon>
        <taxon>Vertebrata</taxon>
        <taxon>Euteleostomi</taxon>
        <taxon>Actinopterygii</taxon>
        <taxon>Neopterygii</taxon>
        <taxon>Teleostei</taxon>
        <taxon>Neoteleostei</taxon>
        <taxon>Acanthomorphata</taxon>
        <taxon>Eupercaria</taxon>
        <taxon>Perciformes</taxon>
        <taxon>Notothenioidei</taxon>
        <taxon>Channichthyidae</taxon>
        <taxon>Chaenocephalus</taxon>
    </lineage>
</organism>
<sequence>MDTTPAKLRIIFEHNDIRKLVLPSGIPRTLEELICELQEAFHIPGEFTVMYQDMDFDGQFCTLSCIEDVEDKGTLKVVQTEPIVLNLSPVEVLDIDSSIAEQSSDNSSRHSSGPQDTILLSSSGTSYRSELWPAKFQVPTFSYDVDVSLEAGNQAYQKDGTLLSNPRLRSSVLEKLAEEIFRYTAYPTGVQVLAVLEALLEKYPCLKEPGSFNGMYGWQQRIRYKMGNYRAKLRCRKFACPELEVNSRKSQASNKRGPKGIKRPKKAEVNYLPPLPFGETGDTLERERMDLLNEIKKKNNDKIIGEKMEVFLLPKTRSCPALPCSPRLHGEMARNVLRTSDAVRMCMLLSYVVLMR</sequence>
<dbReference type="EMBL" id="CM043798">
    <property type="protein sequence ID" value="KAI4814270.1"/>
    <property type="molecule type" value="Genomic_DNA"/>
</dbReference>
<gene>
    <name evidence="1" type="ORF">KUCAC02_003472</name>
</gene>
<proteinExistence type="predicted"/>
<protein>
    <submittedName>
        <fullName evidence="1">Uncharacterized protein</fullName>
    </submittedName>
</protein>
<keyword evidence="2" id="KW-1185">Reference proteome</keyword>
<evidence type="ECO:0000313" key="1">
    <source>
        <dbReference type="EMBL" id="KAI4814270.1"/>
    </source>
</evidence>
<evidence type="ECO:0000313" key="2">
    <source>
        <dbReference type="Proteomes" id="UP001057452"/>
    </source>
</evidence>